<keyword evidence="3" id="KW-1185">Reference proteome</keyword>
<feature type="compositionally biased region" description="Polar residues" evidence="2">
    <location>
        <begin position="510"/>
        <end position="523"/>
    </location>
</feature>
<feature type="region of interest" description="Disordered" evidence="2">
    <location>
        <begin position="100"/>
        <end position="119"/>
    </location>
</feature>
<proteinExistence type="predicted"/>
<evidence type="ECO:0000256" key="2">
    <source>
        <dbReference type="SAM" id="MobiDB-lite"/>
    </source>
</evidence>
<dbReference type="InterPro" id="IPR051747">
    <property type="entry name" value="Angiomotin-like"/>
</dbReference>
<dbReference type="GO" id="GO:0030036">
    <property type="term" value="P:actin cytoskeleton organization"/>
    <property type="evidence" value="ECO:0007669"/>
    <property type="project" value="TreeGrafter"/>
</dbReference>
<dbReference type="Proteomes" id="UP000887575">
    <property type="component" value="Unassembled WGS sequence"/>
</dbReference>
<accession>A0AAF3EV94</accession>
<dbReference type="AlphaFoldDB" id="A0AAF3EV94"/>
<dbReference type="GO" id="GO:0005923">
    <property type="term" value="C:bicellular tight junction"/>
    <property type="evidence" value="ECO:0007669"/>
    <property type="project" value="TreeGrafter"/>
</dbReference>
<name>A0AAF3EV94_9BILA</name>
<dbReference type="PANTHER" id="PTHR14826:SF14">
    <property type="entry name" value="ANGIOMOTIN_C DOMAIN-CONTAINING PROTEIN"/>
    <property type="match status" value="1"/>
</dbReference>
<feature type="compositionally biased region" description="Low complexity" evidence="2">
    <location>
        <begin position="106"/>
        <end position="119"/>
    </location>
</feature>
<reference evidence="4" key="1">
    <citation type="submission" date="2024-02" db="UniProtKB">
        <authorList>
            <consortium name="WormBaseParasite"/>
        </authorList>
    </citation>
    <scope>IDENTIFICATION</scope>
</reference>
<feature type="region of interest" description="Disordered" evidence="2">
    <location>
        <begin position="501"/>
        <end position="537"/>
    </location>
</feature>
<sequence>MSDTVRDLEGRRINAVTPLHLSSGEGGMLKNLLQEVQVQQKQQQQHPSYVDDENEKRKKQMLEQYQNRVLLHQMGQQQPPPPLYQTTHQFQTTSGAVIHIGKRSDPGSQPSSSQPMSHSQPCLVAIGDRGDQAPITKQHAQFQRCSSTEHESSGHIPNRHVGNTQKLVNSLREENLSLKKQIDVMKIKTNRLQQLEAAHKSIEAEYEFLMKEKEKNDTLEKTAFQTMENRMKHLHRENEAMKDEIARLNERFQGHQFSLDYQQQINKLNITLTDLYTQNESLKGTLSRQAVEVQAQRRNLEEQRTHIAMLETALSNAQDRLTRKEKMYEEHAAKPEGTAYLENLLHDAIVDKQQREKAHAEEKARLEMEIAQLKMIINKENGVGGIKLGSSRIGPDENSDKYKKVLIDKEKRITRLEKDVMDLRRKLHEEAERKKDALDAVSGSLEAKIKRLEDEKIERDRRIAELSEEKERLNDLLIDKRDEDAARRDLHRMEEMRQKIDERRRRHNRQSNGNHSDISSSATMMVEHSPTGSPSLRAPTYESLGFDSTSLLSQFSSSSHLSNSSNQFIPSFQSKSPGAQYSTILPHDDPNHNEGATVWNV</sequence>
<keyword evidence="1" id="KW-0175">Coiled coil</keyword>
<dbReference type="GO" id="GO:0031410">
    <property type="term" value="C:cytoplasmic vesicle"/>
    <property type="evidence" value="ECO:0007669"/>
    <property type="project" value="TreeGrafter"/>
</dbReference>
<protein>
    <submittedName>
        <fullName evidence="4">Uncharacterized protein</fullName>
    </submittedName>
</protein>
<evidence type="ECO:0000313" key="3">
    <source>
        <dbReference type="Proteomes" id="UP000887575"/>
    </source>
</evidence>
<organism evidence="3 4">
    <name type="scientific">Mesorhabditis belari</name>
    <dbReference type="NCBI Taxonomy" id="2138241"/>
    <lineage>
        <taxon>Eukaryota</taxon>
        <taxon>Metazoa</taxon>
        <taxon>Ecdysozoa</taxon>
        <taxon>Nematoda</taxon>
        <taxon>Chromadorea</taxon>
        <taxon>Rhabditida</taxon>
        <taxon>Rhabditina</taxon>
        <taxon>Rhabditomorpha</taxon>
        <taxon>Rhabditoidea</taxon>
        <taxon>Rhabditidae</taxon>
        <taxon>Mesorhabditinae</taxon>
        <taxon>Mesorhabditis</taxon>
    </lineage>
</organism>
<dbReference type="GO" id="GO:0005886">
    <property type="term" value="C:plasma membrane"/>
    <property type="evidence" value="ECO:0007669"/>
    <property type="project" value="TreeGrafter"/>
</dbReference>
<dbReference type="PANTHER" id="PTHR14826">
    <property type="entry name" value="ANGIOMOTIN"/>
    <property type="match status" value="1"/>
</dbReference>
<dbReference type="GO" id="GO:0030334">
    <property type="term" value="P:regulation of cell migration"/>
    <property type="evidence" value="ECO:0007669"/>
    <property type="project" value="TreeGrafter"/>
</dbReference>
<evidence type="ECO:0000256" key="1">
    <source>
        <dbReference type="SAM" id="Coils"/>
    </source>
</evidence>
<feature type="coiled-coil region" evidence="1">
    <location>
        <begin position="283"/>
        <end position="369"/>
    </location>
</feature>
<feature type="coiled-coil region" evidence="1">
    <location>
        <begin position="168"/>
        <end position="251"/>
    </location>
</feature>
<dbReference type="WBParaSite" id="MBELARI_LOCUS18024">
    <property type="protein sequence ID" value="MBELARI_LOCUS18024"/>
    <property type="gene ID" value="MBELARI_LOCUS18024"/>
</dbReference>
<evidence type="ECO:0000313" key="4">
    <source>
        <dbReference type="WBParaSite" id="MBELARI_LOCUS18024"/>
    </source>
</evidence>